<dbReference type="Pfam" id="PF00172">
    <property type="entry name" value="Zn_clus"/>
    <property type="match status" value="1"/>
</dbReference>
<accession>A0A2T3YY36</accession>
<dbReference type="Gene3D" id="4.10.240.10">
    <property type="entry name" value="Zn(2)-C6 fungal-type DNA-binding domain"/>
    <property type="match status" value="1"/>
</dbReference>
<evidence type="ECO:0000313" key="7">
    <source>
        <dbReference type="EMBL" id="PTB37456.1"/>
    </source>
</evidence>
<sequence>MRVSLSCDRCRTSKVKCIHPGIPPCARCKKSGVRDCFLTEPHTKSGTQDVRITGQRTRTPAALLRSRVARARRVTGRSDAQPSRQLRTSTHQVVDPLRESCDENQLLQLPDGIILKALNIFTNKFPELSILHVTFFMDYSRKTRIKESTALLAAALGVVRMQCSEFDESWTSKLRDPETYIMYAESTLTQFILDAPKIEVVQTLLIITLYNWGNRHFHKAWIYCGMAIRIMQALCSSGNAPFPIESGQTLDPRRSVARAVETMNYWSCFVLERMVSSGTYNPPMLPISEMMNMHVKHPLSATEFAFGVEKGIIFQGFINSVGDCDSSTPGTVLDITRSFEIIVAGFEIWSQIMKFVAHDGRGAPGMCAQANCPWTPGSPWSSSMKQLEHWRARQHPRLNYPNNRVALHMTLGYAESFTYLNLLYYSSLIMLHREYFPFLPTPDTLPCGPVDPPLLEAEAPHGWWEQSAQQLFNASEQIARLLNEASECGASLSTPFVGYCAFLACHFNLYISIFPRMNLNRTSEPEKLTDFCLDYLRDFQHKWKLGEAWIKTLQNLSVLYRRAVTNRQKYQGATRYNFNILHQSIHEFRAVDRSARQIQEMENMETANQAPISAQKIQDRSLEPGHVDADNSLCHPLASFGTQADEQSLWPQWWSNLEDIDFEDFENMATTLFLEQDQADSAYDK</sequence>
<keyword evidence="3" id="KW-0805">Transcription regulation</keyword>
<keyword evidence="2" id="KW-0479">Metal-binding</keyword>
<dbReference type="PANTHER" id="PTHR47338:SF19">
    <property type="entry name" value="ZN(II)2CYS6 TRANSCRIPTION FACTOR (EUROFUNG)"/>
    <property type="match status" value="1"/>
</dbReference>
<keyword evidence="4" id="KW-0804">Transcription</keyword>
<evidence type="ECO:0000256" key="4">
    <source>
        <dbReference type="ARBA" id="ARBA00023163"/>
    </source>
</evidence>
<keyword evidence="8" id="KW-1185">Reference proteome</keyword>
<proteinExistence type="predicted"/>
<dbReference type="GO" id="GO:0000981">
    <property type="term" value="F:DNA-binding transcription factor activity, RNA polymerase II-specific"/>
    <property type="evidence" value="ECO:0007669"/>
    <property type="project" value="InterPro"/>
</dbReference>
<dbReference type="InterPro" id="IPR050815">
    <property type="entry name" value="TF_fung"/>
</dbReference>
<dbReference type="OrthoDB" id="5370478at2759"/>
<evidence type="ECO:0000256" key="5">
    <source>
        <dbReference type="ARBA" id="ARBA00023242"/>
    </source>
</evidence>
<dbReference type="SUPFAM" id="SSF57701">
    <property type="entry name" value="Zn2/Cys6 DNA-binding domain"/>
    <property type="match status" value="1"/>
</dbReference>
<dbReference type="AlphaFoldDB" id="A0A2T3YY36"/>
<gene>
    <name evidence="7" type="ORF">M441DRAFT_149100</name>
</gene>
<feature type="domain" description="Zn(2)-C6 fungal-type" evidence="6">
    <location>
        <begin position="6"/>
        <end position="38"/>
    </location>
</feature>
<dbReference type="CDD" id="cd12148">
    <property type="entry name" value="fungal_TF_MHR"/>
    <property type="match status" value="1"/>
</dbReference>
<comment type="subcellular location">
    <subcellularLocation>
        <location evidence="1">Nucleus</location>
    </subcellularLocation>
</comment>
<dbReference type="SMART" id="SM00066">
    <property type="entry name" value="GAL4"/>
    <property type="match status" value="1"/>
</dbReference>
<evidence type="ECO:0000259" key="6">
    <source>
        <dbReference type="PROSITE" id="PS50048"/>
    </source>
</evidence>
<name>A0A2T3YY36_TRIA4</name>
<dbReference type="GO" id="GO:0008270">
    <property type="term" value="F:zinc ion binding"/>
    <property type="evidence" value="ECO:0007669"/>
    <property type="project" value="InterPro"/>
</dbReference>
<dbReference type="InterPro" id="IPR007219">
    <property type="entry name" value="XnlR_reg_dom"/>
</dbReference>
<keyword evidence="5" id="KW-0539">Nucleus</keyword>
<dbReference type="SMART" id="SM00906">
    <property type="entry name" value="Fungal_trans"/>
    <property type="match status" value="1"/>
</dbReference>
<dbReference type="GO" id="GO:0003677">
    <property type="term" value="F:DNA binding"/>
    <property type="evidence" value="ECO:0007669"/>
    <property type="project" value="InterPro"/>
</dbReference>
<dbReference type="Pfam" id="PF04082">
    <property type="entry name" value="Fungal_trans"/>
    <property type="match status" value="1"/>
</dbReference>
<organism evidence="7 8">
    <name type="scientific">Trichoderma asperellum (strain ATCC 204424 / CBS 433.97 / NBRC 101777)</name>
    <dbReference type="NCBI Taxonomy" id="1042311"/>
    <lineage>
        <taxon>Eukaryota</taxon>
        <taxon>Fungi</taxon>
        <taxon>Dikarya</taxon>
        <taxon>Ascomycota</taxon>
        <taxon>Pezizomycotina</taxon>
        <taxon>Sordariomycetes</taxon>
        <taxon>Hypocreomycetidae</taxon>
        <taxon>Hypocreales</taxon>
        <taxon>Hypocreaceae</taxon>
        <taxon>Trichoderma</taxon>
    </lineage>
</organism>
<dbReference type="STRING" id="1042311.A0A2T3YY36"/>
<reference evidence="7 8" key="1">
    <citation type="submission" date="2016-07" db="EMBL/GenBank/DDBJ databases">
        <title>Multiple horizontal gene transfer events from other fungi enriched the ability of initially mycotrophic Trichoderma (Ascomycota) to feed on dead plant biomass.</title>
        <authorList>
            <consortium name="DOE Joint Genome Institute"/>
            <person name="Aerts A."/>
            <person name="Atanasova L."/>
            <person name="Chenthamara K."/>
            <person name="Zhang J."/>
            <person name="Grujic M."/>
            <person name="Henrissat B."/>
            <person name="Kuo A."/>
            <person name="Salamov A."/>
            <person name="Lipzen A."/>
            <person name="Labutti K."/>
            <person name="Barry K."/>
            <person name="Miao Y."/>
            <person name="Rahimi M.J."/>
            <person name="Shen Q."/>
            <person name="Grigoriev I.V."/>
            <person name="Kubicek C.P."/>
            <person name="Druzhinina I.S."/>
        </authorList>
    </citation>
    <scope>NUCLEOTIDE SEQUENCE [LARGE SCALE GENOMIC DNA]</scope>
    <source>
        <strain evidence="7 8">CBS 433.97</strain>
    </source>
</reference>
<dbReference type="CDD" id="cd00067">
    <property type="entry name" value="GAL4"/>
    <property type="match status" value="1"/>
</dbReference>
<dbReference type="InterPro" id="IPR036864">
    <property type="entry name" value="Zn2-C6_fun-type_DNA-bd_sf"/>
</dbReference>
<dbReference type="Proteomes" id="UP000240493">
    <property type="component" value="Unassembled WGS sequence"/>
</dbReference>
<protein>
    <recommendedName>
        <fullName evidence="6">Zn(2)-C6 fungal-type domain-containing protein</fullName>
    </recommendedName>
</protein>
<dbReference type="PANTHER" id="PTHR47338">
    <property type="entry name" value="ZN(II)2CYS6 TRANSCRIPTION FACTOR (EUROFUNG)-RELATED"/>
    <property type="match status" value="1"/>
</dbReference>
<evidence type="ECO:0000256" key="2">
    <source>
        <dbReference type="ARBA" id="ARBA00022723"/>
    </source>
</evidence>
<dbReference type="InterPro" id="IPR001138">
    <property type="entry name" value="Zn2Cys6_DnaBD"/>
</dbReference>
<dbReference type="GO" id="GO:0005634">
    <property type="term" value="C:nucleus"/>
    <property type="evidence" value="ECO:0007669"/>
    <property type="project" value="UniProtKB-SubCell"/>
</dbReference>
<evidence type="ECO:0000256" key="3">
    <source>
        <dbReference type="ARBA" id="ARBA00023015"/>
    </source>
</evidence>
<dbReference type="PROSITE" id="PS50048">
    <property type="entry name" value="ZN2_CY6_FUNGAL_2"/>
    <property type="match status" value="1"/>
</dbReference>
<dbReference type="PROSITE" id="PS00463">
    <property type="entry name" value="ZN2_CY6_FUNGAL_1"/>
    <property type="match status" value="1"/>
</dbReference>
<evidence type="ECO:0000313" key="8">
    <source>
        <dbReference type="Proteomes" id="UP000240493"/>
    </source>
</evidence>
<dbReference type="EMBL" id="KZ679268">
    <property type="protein sequence ID" value="PTB37456.1"/>
    <property type="molecule type" value="Genomic_DNA"/>
</dbReference>
<dbReference type="GO" id="GO:0006351">
    <property type="term" value="P:DNA-templated transcription"/>
    <property type="evidence" value="ECO:0007669"/>
    <property type="project" value="InterPro"/>
</dbReference>
<evidence type="ECO:0000256" key="1">
    <source>
        <dbReference type="ARBA" id="ARBA00004123"/>
    </source>
</evidence>